<name>A0AAD8YLM6_9STRA</name>
<dbReference type="Pfam" id="PF01590">
    <property type="entry name" value="GAF"/>
    <property type="match status" value="1"/>
</dbReference>
<dbReference type="GO" id="GO:0047555">
    <property type="term" value="F:3',5'-cyclic-GMP phosphodiesterase activity"/>
    <property type="evidence" value="ECO:0007669"/>
    <property type="project" value="UniProtKB-EC"/>
</dbReference>
<dbReference type="Gene3D" id="3.30.450.40">
    <property type="match status" value="1"/>
</dbReference>
<reference evidence="3" key="1">
    <citation type="submission" date="2023-06" db="EMBL/GenBank/DDBJ databases">
        <title>Survivors Of The Sea: Transcriptome response of Skeletonema marinoi to long-term dormancy.</title>
        <authorList>
            <person name="Pinder M.I.M."/>
            <person name="Kourtchenko O."/>
            <person name="Robertson E.K."/>
            <person name="Larsson T."/>
            <person name="Maumus F."/>
            <person name="Osuna-Cruz C.M."/>
            <person name="Vancaester E."/>
            <person name="Stenow R."/>
            <person name="Vandepoele K."/>
            <person name="Ploug H."/>
            <person name="Bruchert V."/>
            <person name="Godhe A."/>
            <person name="Topel M."/>
        </authorList>
    </citation>
    <scope>NUCLEOTIDE SEQUENCE</scope>
    <source>
        <strain evidence="3">R05AC</strain>
    </source>
</reference>
<dbReference type="InterPro" id="IPR003018">
    <property type="entry name" value="GAF"/>
</dbReference>
<dbReference type="EC" id="3.1.4.35" evidence="3"/>
<protein>
    <submittedName>
        <fullName evidence="3">cGMP-specific phosphodiesterase</fullName>
        <ecNumber evidence="3">3.1.4.35</ecNumber>
    </submittedName>
</protein>
<evidence type="ECO:0000259" key="2">
    <source>
        <dbReference type="SMART" id="SM00065"/>
    </source>
</evidence>
<dbReference type="Proteomes" id="UP001224775">
    <property type="component" value="Unassembled WGS sequence"/>
</dbReference>
<keyword evidence="3" id="KW-0378">Hydrolase</keyword>
<evidence type="ECO:0000313" key="4">
    <source>
        <dbReference type="Proteomes" id="UP001224775"/>
    </source>
</evidence>
<feature type="domain" description="GAF" evidence="2">
    <location>
        <begin position="152"/>
        <end position="328"/>
    </location>
</feature>
<evidence type="ECO:0000256" key="1">
    <source>
        <dbReference type="SAM" id="MobiDB-lite"/>
    </source>
</evidence>
<accession>A0AAD8YLM6</accession>
<feature type="region of interest" description="Disordered" evidence="1">
    <location>
        <begin position="363"/>
        <end position="412"/>
    </location>
</feature>
<organism evidence="3 4">
    <name type="scientific">Skeletonema marinoi</name>
    <dbReference type="NCBI Taxonomy" id="267567"/>
    <lineage>
        <taxon>Eukaryota</taxon>
        <taxon>Sar</taxon>
        <taxon>Stramenopiles</taxon>
        <taxon>Ochrophyta</taxon>
        <taxon>Bacillariophyta</taxon>
        <taxon>Coscinodiscophyceae</taxon>
        <taxon>Thalassiosirophycidae</taxon>
        <taxon>Thalassiosirales</taxon>
        <taxon>Skeletonemataceae</taxon>
        <taxon>Skeletonema</taxon>
        <taxon>Skeletonema marinoi-dohrnii complex</taxon>
    </lineage>
</organism>
<dbReference type="SMART" id="SM00065">
    <property type="entry name" value="GAF"/>
    <property type="match status" value="1"/>
</dbReference>
<dbReference type="InterPro" id="IPR029016">
    <property type="entry name" value="GAF-like_dom_sf"/>
</dbReference>
<sequence length="494" mass="56753">MIDFYNDNNELIDLWTSKFLSEFERPRTCTSCRKESKRKLQVAFGRTTYIDVETDRTPARRRTVMTASPAVGRSRTRVSSIYTPTKLSESRAHLTQQRQRQSLFLDSQDSKMQGVQMLNFNIDRQKAEEKRKRMKQYARELRLGARSQLSREIDSITRLVVKSFKTVILAERCALFLHDASTNELYFKPVGDNESHARLKEIRFPAKQGVAGWCATNKQCLNIHNAYKDHRFNSDIDKKTGFRTRTILCHPVLSNDNTLLGVIQMVNKRKGDARELRDKAKKKMTSDSHKGYNSCFEPFSERDEEILAKCCYEVSKSLQAIFAQFEKKTERNLQLQSLANQEVVVEVETGDCIISQADLSSSSRLGDVQEDGSGESETTQTETQTEDDSTNCRPDPPPRRSSTNSRRRSSVGTLAQFIKRNSLDASIGDQNQVSAFDSKGISEAIMKLKFRSPPDDDILQMRETERRQSDSEYLQALSKRNRMNDYHKLKSNRI</sequence>
<evidence type="ECO:0000313" key="3">
    <source>
        <dbReference type="EMBL" id="KAK1747547.1"/>
    </source>
</evidence>
<proteinExistence type="predicted"/>
<dbReference type="EMBL" id="JATAAI010000002">
    <property type="protein sequence ID" value="KAK1747547.1"/>
    <property type="molecule type" value="Genomic_DNA"/>
</dbReference>
<dbReference type="AlphaFoldDB" id="A0AAD8YLM6"/>
<gene>
    <name evidence="3" type="ORF">QTG54_001510</name>
</gene>
<keyword evidence="4" id="KW-1185">Reference proteome</keyword>
<dbReference type="SUPFAM" id="SSF55781">
    <property type="entry name" value="GAF domain-like"/>
    <property type="match status" value="1"/>
</dbReference>
<comment type="caution">
    <text evidence="3">The sequence shown here is derived from an EMBL/GenBank/DDBJ whole genome shotgun (WGS) entry which is preliminary data.</text>
</comment>